<accession>A0A4C1SYV1</accession>
<gene>
    <name evidence="1" type="ORF">EVAR_4517_1</name>
</gene>
<proteinExistence type="predicted"/>
<dbReference type="EMBL" id="BGZK01000022">
    <property type="protein sequence ID" value="GBP06358.1"/>
    <property type="molecule type" value="Genomic_DNA"/>
</dbReference>
<reference evidence="1 2" key="1">
    <citation type="journal article" date="2019" name="Commun. Biol.">
        <title>The bagworm genome reveals a unique fibroin gene that provides high tensile strength.</title>
        <authorList>
            <person name="Kono N."/>
            <person name="Nakamura H."/>
            <person name="Ohtoshi R."/>
            <person name="Tomita M."/>
            <person name="Numata K."/>
            <person name="Arakawa K."/>
        </authorList>
    </citation>
    <scope>NUCLEOTIDE SEQUENCE [LARGE SCALE GENOMIC DNA]</scope>
</reference>
<dbReference type="AlphaFoldDB" id="A0A4C1SYV1"/>
<sequence>MDALRLFIPRTEWIGDWLCSLKFSGNFKLTASGFARVIVEYVPSSFTLPITINTVPALNSGPGTVSDFNRDHSLHTDSGPTLSLDPDFVIDFDSYPSSRSRIPFSL</sequence>
<keyword evidence="2" id="KW-1185">Reference proteome</keyword>
<name>A0A4C1SYV1_EUMVA</name>
<organism evidence="1 2">
    <name type="scientific">Eumeta variegata</name>
    <name type="common">Bagworm moth</name>
    <name type="synonym">Eumeta japonica</name>
    <dbReference type="NCBI Taxonomy" id="151549"/>
    <lineage>
        <taxon>Eukaryota</taxon>
        <taxon>Metazoa</taxon>
        <taxon>Ecdysozoa</taxon>
        <taxon>Arthropoda</taxon>
        <taxon>Hexapoda</taxon>
        <taxon>Insecta</taxon>
        <taxon>Pterygota</taxon>
        <taxon>Neoptera</taxon>
        <taxon>Endopterygota</taxon>
        <taxon>Lepidoptera</taxon>
        <taxon>Glossata</taxon>
        <taxon>Ditrysia</taxon>
        <taxon>Tineoidea</taxon>
        <taxon>Psychidae</taxon>
        <taxon>Oiketicinae</taxon>
        <taxon>Eumeta</taxon>
    </lineage>
</organism>
<dbReference type="Proteomes" id="UP000299102">
    <property type="component" value="Unassembled WGS sequence"/>
</dbReference>
<evidence type="ECO:0000313" key="1">
    <source>
        <dbReference type="EMBL" id="GBP06358.1"/>
    </source>
</evidence>
<protein>
    <submittedName>
        <fullName evidence="1">Uncharacterized protein</fullName>
    </submittedName>
</protein>
<comment type="caution">
    <text evidence="1">The sequence shown here is derived from an EMBL/GenBank/DDBJ whole genome shotgun (WGS) entry which is preliminary data.</text>
</comment>
<evidence type="ECO:0000313" key="2">
    <source>
        <dbReference type="Proteomes" id="UP000299102"/>
    </source>
</evidence>